<dbReference type="GO" id="GO:0046872">
    <property type="term" value="F:metal ion binding"/>
    <property type="evidence" value="ECO:0007669"/>
    <property type="project" value="UniProtKB-KW"/>
</dbReference>
<sequence>MTGEPAGTALVLVAHGTASPQGRQVVHDLVDAVRAARPELAVADAYVDVQEPKVADVVARLAPEYDEVVAVPLLFCGGYHVRVDVAKAVAPHDNARSTGALGPSRLIADLLAQRLREAGASPGDAIVMSAAGSSRVEATADARAQARLLADVWGTSVDVAFGSAATPSVPDAVSANRDHPRARVAVAALLLGEGHFHDQLTRSGADIVTAPLGACPQIVAQILTRFDEE</sequence>
<proteinExistence type="predicted"/>
<dbReference type="PANTHER" id="PTHR33542:SF5">
    <property type="entry name" value="FERROCHELATASE CHE1"/>
    <property type="match status" value="1"/>
</dbReference>
<dbReference type="AlphaFoldDB" id="A0A075JE10"/>
<dbReference type="HOGENOM" id="CLU_056929_3_0_11"/>
<dbReference type="Gene3D" id="3.40.50.1400">
    <property type="match status" value="2"/>
</dbReference>
<accession>A0A075JE10</accession>
<reference evidence="3 4" key="1">
    <citation type="submission" date="2014-07" db="EMBL/GenBank/DDBJ databases">
        <title>Genome Sequencing of Dermacoccus nishinomiyaensis.</title>
        <authorList>
            <person name="Hong K.W."/>
            <person name="Chan K.G."/>
        </authorList>
    </citation>
    <scope>NUCLEOTIDE SEQUENCE [LARGE SCALE GENOMIC DNA]</scope>
    <source>
        <strain evidence="3 4">M25</strain>
    </source>
</reference>
<keyword evidence="4" id="KW-1185">Reference proteome</keyword>
<evidence type="ECO:0008006" key="5">
    <source>
        <dbReference type="Google" id="ProtNLM"/>
    </source>
</evidence>
<evidence type="ECO:0000313" key="4">
    <source>
        <dbReference type="Proteomes" id="UP000027986"/>
    </source>
</evidence>
<dbReference type="GeneID" id="41840239"/>
<dbReference type="eggNOG" id="COG2138">
    <property type="taxonomic scope" value="Bacteria"/>
</dbReference>
<dbReference type="SUPFAM" id="SSF53800">
    <property type="entry name" value="Chelatase"/>
    <property type="match status" value="1"/>
</dbReference>
<dbReference type="OrthoDB" id="7345302at2"/>
<keyword evidence="2" id="KW-0456">Lyase</keyword>
<dbReference type="InterPro" id="IPR050963">
    <property type="entry name" value="Sirohydro_Cobaltochel/CbiX"/>
</dbReference>
<name>A0A075JE10_9MICO</name>
<gene>
    <name evidence="3" type="ORF">HX89_03290</name>
</gene>
<dbReference type="KEGG" id="dni:HX89_03290"/>
<evidence type="ECO:0000256" key="1">
    <source>
        <dbReference type="ARBA" id="ARBA00022723"/>
    </source>
</evidence>
<organism evidence="3 4">
    <name type="scientific">Dermacoccus nishinomiyaensis</name>
    <dbReference type="NCBI Taxonomy" id="1274"/>
    <lineage>
        <taxon>Bacteria</taxon>
        <taxon>Bacillati</taxon>
        <taxon>Actinomycetota</taxon>
        <taxon>Actinomycetes</taxon>
        <taxon>Micrococcales</taxon>
        <taxon>Dermacoccaceae</taxon>
        <taxon>Dermacoccus</taxon>
    </lineage>
</organism>
<dbReference type="Proteomes" id="UP000027986">
    <property type="component" value="Chromosome"/>
</dbReference>
<evidence type="ECO:0000313" key="3">
    <source>
        <dbReference type="EMBL" id="AIF40139.1"/>
    </source>
</evidence>
<dbReference type="PANTHER" id="PTHR33542">
    <property type="entry name" value="SIROHYDROCHLORIN FERROCHELATASE, CHLOROPLASTIC"/>
    <property type="match status" value="1"/>
</dbReference>
<protein>
    <recommendedName>
        <fullName evidence="5">Sirohydrochlorin chelatase</fullName>
    </recommendedName>
</protein>
<evidence type="ECO:0000256" key="2">
    <source>
        <dbReference type="ARBA" id="ARBA00023239"/>
    </source>
</evidence>
<dbReference type="EMBL" id="CP008889">
    <property type="protein sequence ID" value="AIF40139.1"/>
    <property type="molecule type" value="Genomic_DNA"/>
</dbReference>
<dbReference type="Pfam" id="PF01903">
    <property type="entry name" value="CbiX"/>
    <property type="match status" value="1"/>
</dbReference>
<dbReference type="CDD" id="cd03416">
    <property type="entry name" value="CbiX_SirB_N"/>
    <property type="match status" value="1"/>
</dbReference>
<dbReference type="InterPro" id="IPR002762">
    <property type="entry name" value="CbiX-like"/>
</dbReference>
<dbReference type="RefSeq" id="WP_038566957.1">
    <property type="nucleotide sequence ID" value="NZ_CP008889.1"/>
</dbReference>
<keyword evidence="1" id="KW-0479">Metal-binding</keyword>
<dbReference type="GO" id="GO:0016829">
    <property type="term" value="F:lyase activity"/>
    <property type="evidence" value="ECO:0007669"/>
    <property type="project" value="UniProtKB-KW"/>
</dbReference>